<dbReference type="Gene3D" id="3.90.470.20">
    <property type="entry name" value="4'-phosphopantetheinyl transferase domain"/>
    <property type="match status" value="1"/>
</dbReference>
<protein>
    <recommendedName>
        <fullName evidence="3">4'-phosphopantetheinyl transferase domain-containing protein</fullName>
    </recommendedName>
</protein>
<dbReference type="GO" id="GO:0008897">
    <property type="term" value="F:holo-[acyl-carrier-protein] synthase activity"/>
    <property type="evidence" value="ECO:0007669"/>
    <property type="project" value="InterPro"/>
</dbReference>
<comment type="caution">
    <text evidence="1">The sequence shown here is derived from an EMBL/GenBank/DDBJ whole genome shotgun (WGS) entry which is preliminary data.</text>
</comment>
<gene>
    <name evidence="1" type="ORF">A7A08_01408</name>
</gene>
<dbReference type="InterPro" id="IPR037143">
    <property type="entry name" value="4-PPantetheinyl_Trfase_dom_sf"/>
</dbReference>
<name>A0A1E2RYR1_9HYPH</name>
<keyword evidence="2" id="KW-1185">Reference proteome</keyword>
<evidence type="ECO:0008006" key="3">
    <source>
        <dbReference type="Google" id="ProtNLM"/>
    </source>
</evidence>
<dbReference type="Proteomes" id="UP000095087">
    <property type="component" value="Unassembled WGS sequence"/>
</dbReference>
<dbReference type="AlphaFoldDB" id="A0A1E2RYR1"/>
<sequence length="110" mass="12060">MLEVWIAATQGQDLDGLQSVLSDEERTRCTSIRIPDVRDQYIVAHALKRLTIANLLGARDPRRLRFARLSRGKPVLLDGPLNFNLSHSRGICASCSPPLARAGSISKPIG</sequence>
<proteinExistence type="predicted"/>
<dbReference type="RefSeq" id="WP_069094750.1">
    <property type="nucleotide sequence ID" value="NZ_MASI01000003.1"/>
</dbReference>
<evidence type="ECO:0000313" key="1">
    <source>
        <dbReference type="EMBL" id="ODA67376.1"/>
    </source>
</evidence>
<reference evidence="1 2" key="1">
    <citation type="submission" date="2016-07" db="EMBL/GenBank/DDBJ databases">
        <title>Draft genome sequence of Methyloligella halotolerans C2T (VKM B-2706T=CCUG 61687T=DSM 25045T), a halotolerant polyhydroxybutyrate accumulating methylotroph.</title>
        <authorList>
            <person name="Vasilenko O.V."/>
            <person name="Doronina N.V."/>
            <person name="Poroshina M.N."/>
            <person name="Tarlachkov S.V."/>
            <person name="Trotsenko Y.A."/>
        </authorList>
    </citation>
    <scope>NUCLEOTIDE SEQUENCE [LARGE SCALE GENOMIC DNA]</scope>
    <source>
        <strain evidence="1 2">VKM B-2706</strain>
    </source>
</reference>
<dbReference type="GO" id="GO:0000287">
    <property type="term" value="F:magnesium ion binding"/>
    <property type="evidence" value="ECO:0007669"/>
    <property type="project" value="InterPro"/>
</dbReference>
<dbReference type="STRING" id="1177755.A7A08_01408"/>
<accession>A0A1E2RYR1</accession>
<dbReference type="EMBL" id="MASI01000003">
    <property type="protein sequence ID" value="ODA67376.1"/>
    <property type="molecule type" value="Genomic_DNA"/>
</dbReference>
<evidence type="ECO:0000313" key="2">
    <source>
        <dbReference type="Proteomes" id="UP000095087"/>
    </source>
</evidence>
<organism evidence="1 2">
    <name type="scientific">Methyloligella halotolerans</name>
    <dbReference type="NCBI Taxonomy" id="1177755"/>
    <lineage>
        <taxon>Bacteria</taxon>
        <taxon>Pseudomonadati</taxon>
        <taxon>Pseudomonadota</taxon>
        <taxon>Alphaproteobacteria</taxon>
        <taxon>Hyphomicrobiales</taxon>
        <taxon>Hyphomicrobiaceae</taxon>
        <taxon>Methyloligella</taxon>
    </lineage>
</organism>
<dbReference type="SUPFAM" id="SSF56214">
    <property type="entry name" value="4'-phosphopantetheinyl transferase"/>
    <property type="match status" value="1"/>
</dbReference>